<reference evidence="1" key="1">
    <citation type="submission" date="2023-10" db="EMBL/GenBank/DDBJ databases">
        <authorList>
            <person name="Rodriguez Cubillos JULIANA M."/>
            <person name="De Vega J."/>
        </authorList>
    </citation>
    <scope>NUCLEOTIDE SEQUENCE</scope>
</reference>
<dbReference type="EMBL" id="CASHSV030000615">
    <property type="protein sequence ID" value="CAJ2669417.1"/>
    <property type="molecule type" value="Genomic_DNA"/>
</dbReference>
<organism evidence="1 2">
    <name type="scientific">Trifolium pratense</name>
    <name type="common">Red clover</name>
    <dbReference type="NCBI Taxonomy" id="57577"/>
    <lineage>
        <taxon>Eukaryota</taxon>
        <taxon>Viridiplantae</taxon>
        <taxon>Streptophyta</taxon>
        <taxon>Embryophyta</taxon>
        <taxon>Tracheophyta</taxon>
        <taxon>Spermatophyta</taxon>
        <taxon>Magnoliopsida</taxon>
        <taxon>eudicotyledons</taxon>
        <taxon>Gunneridae</taxon>
        <taxon>Pentapetalae</taxon>
        <taxon>rosids</taxon>
        <taxon>fabids</taxon>
        <taxon>Fabales</taxon>
        <taxon>Fabaceae</taxon>
        <taxon>Papilionoideae</taxon>
        <taxon>50 kb inversion clade</taxon>
        <taxon>NPAAA clade</taxon>
        <taxon>Hologalegina</taxon>
        <taxon>IRL clade</taxon>
        <taxon>Trifolieae</taxon>
        <taxon>Trifolium</taxon>
    </lineage>
</organism>
<evidence type="ECO:0000313" key="1">
    <source>
        <dbReference type="EMBL" id="CAJ2669417.1"/>
    </source>
</evidence>
<name>A0ACB0LLV3_TRIPR</name>
<evidence type="ECO:0000313" key="2">
    <source>
        <dbReference type="Proteomes" id="UP001177021"/>
    </source>
</evidence>
<keyword evidence="2" id="KW-1185">Reference proteome</keyword>
<sequence>MAAGMDMSLDELINKSTARRKNNAVHGHGPNRHLAVRNPVRMMPYSVSQPQEVMKMQVAREEWRRSSVDVEEMVLDHGAVQTKPITKLYLSNLDQRVTDEDIHLLFLEEGELERYSIHYDQFGRSKGTAEVVFTRQSDALAALKTYNNMKLDGKTLQIELVGSSLVTTAAATTPLDQSSILGRPNDGFVRCGIPIPGLMNSGTSLVTPADMPPALGRSSLLGIPSDVFVREERKINSFAHGHLPRAKVHTQKASFKDIDHGFERYRRRVQAKRHIPKLSVEDLDEDLEKYRSEAKQICKKN</sequence>
<comment type="caution">
    <text evidence="1">The sequence shown here is derived from an EMBL/GenBank/DDBJ whole genome shotgun (WGS) entry which is preliminary data.</text>
</comment>
<protein>
    <submittedName>
        <fullName evidence="1">Uncharacterized protein</fullName>
    </submittedName>
</protein>
<accession>A0ACB0LLV3</accession>
<proteinExistence type="predicted"/>
<gene>
    <name evidence="1" type="ORF">MILVUS5_LOCUS33622</name>
</gene>
<dbReference type="Proteomes" id="UP001177021">
    <property type="component" value="Unassembled WGS sequence"/>
</dbReference>